<comment type="caution">
    <text evidence="2">The sequence shown here is derived from an EMBL/GenBank/DDBJ whole genome shotgun (WGS) entry which is preliminary data.</text>
</comment>
<accession>A0A9N9C2H8</accession>
<keyword evidence="1" id="KW-0175">Coiled coil</keyword>
<gene>
    <name evidence="2" type="ORF">DERYTH_LOCUS6967</name>
</gene>
<evidence type="ECO:0000313" key="2">
    <source>
        <dbReference type="EMBL" id="CAG8586792.1"/>
    </source>
</evidence>
<evidence type="ECO:0000256" key="1">
    <source>
        <dbReference type="SAM" id="Coils"/>
    </source>
</evidence>
<sequence>MGRIRKNEVSDDYLSKHEYEDYKKKFPDSLKQGVPFSNQWKIHGELGKIKEENKFTTAFFKAAQIYANTPDSSSSSSRFRRSSINSEEFDNDLDLTASSSTPQNQITIDLVASNERKIILESQETEFKYTIKNLKDTIKDFEATINVLRNNEINLKVQYKELSRELTLLKNKNEESENRKK</sequence>
<dbReference type="OrthoDB" id="624345at2759"/>
<dbReference type="Proteomes" id="UP000789405">
    <property type="component" value="Unassembled WGS sequence"/>
</dbReference>
<dbReference type="AlphaFoldDB" id="A0A9N9C2H8"/>
<organism evidence="2 3">
    <name type="scientific">Dentiscutata erythropus</name>
    <dbReference type="NCBI Taxonomy" id="1348616"/>
    <lineage>
        <taxon>Eukaryota</taxon>
        <taxon>Fungi</taxon>
        <taxon>Fungi incertae sedis</taxon>
        <taxon>Mucoromycota</taxon>
        <taxon>Glomeromycotina</taxon>
        <taxon>Glomeromycetes</taxon>
        <taxon>Diversisporales</taxon>
        <taxon>Gigasporaceae</taxon>
        <taxon>Dentiscutata</taxon>
    </lineage>
</organism>
<keyword evidence="3" id="KW-1185">Reference proteome</keyword>
<feature type="coiled-coil region" evidence="1">
    <location>
        <begin position="131"/>
        <end position="179"/>
    </location>
</feature>
<dbReference type="EMBL" id="CAJVPY010003261">
    <property type="protein sequence ID" value="CAG8586792.1"/>
    <property type="molecule type" value="Genomic_DNA"/>
</dbReference>
<evidence type="ECO:0000313" key="3">
    <source>
        <dbReference type="Proteomes" id="UP000789405"/>
    </source>
</evidence>
<reference evidence="2" key="1">
    <citation type="submission" date="2021-06" db="EMBL/GenBank/DDBJ databases">
        <authorList>
            <person name="Kallberg Y."/>
            <person name="Tangrot J."/>
            <person name="Rosling A."/>
        </authorList>
    </citation>
    <scope>NUCLEOTIDE SEQUENCE</scope>
    <source>
        <strain evidence="2">MA453B</strain>
    </source>
</reference>
<name>A0A9N9C2H8_9GLOM</name>
<protein>
    <submittedName>
        <fullName evidence="2">2537_t:CDS:1</fullName>
    </submittedName>
</protein>
<proteinExistence type="predicted"/>